<name>A0ABW3GNA0_9FLAO</name>
<organism evidence="1 2">
    <name type="scientific">Psychroflexus salinarum</name>
    <dbReference type="NCBI Taxonomy" id="546024"/>
    <lineage>
        <taxon>Bacteria</taxon>
        <taxon>Pseudomonadati</taxon>
        <taxon>Bacteroidota</taxon>
        <taxon>Flavobacteriia</taxon>
        <taxon>Flavobacteriales</taxon>
        <taxon>Flavobacteriaceae</taxon>
        <taxon>Psychroflexus</taxon>
    </lineage>
</organism>
<dbReference type="EMBL" id="JBHTIV010000005">
    <property type="protein sequence ID" value="MFD0931945.1"/>
    <property type="molecule type" value="Genomic_DNA"/>
</dbReference>
<gene>
    <name evidence="1" type="ORF">ACFQ0R_04955</name>
</gene>
<reference evidence="2" key="1">
    <citation type="journal article" date="2019" name="Int. J. Syst. Evol. Microbiol.">
        <title>The Global Catalogue of Microorganisms (GCM) 10K type strain sequencing project: providing services to taxonomists for standard genome sequencing and annotation.</title>
        <authorList>
            <consortium name="The Broad Institute Genomics Platform"/>
            <consortium name="The Broad Institute Genome Sequencing Center for Infectious Disease"/>
            <person name="Wu L."/>
            <person name="Ma J."/>
        </authorList>
    </citation>
    <scope>NUCLEOTIDE SEQUENCE [LARGE SCALE GENOMIC DNA]</scope>
    <source>
        <strain evidence="2">CCUG 56752</strain>
    </source>
</reference>
<protein>
    <submittedName>
        <fullName evidence="1">Uncharacterized protein</fullName>
    </submittedName>
</protein>
<evidence type="ECO:0000313" key="1">
    <source>
        <dbReference type="EMBL" id="MFD0931945.1"/>
    </source>
</evidence>
<keyword evidence="2" id="KW-1185">Reference proteome</keyword>
<comment type="caution">
    <text evidence="1">The sequence shown here is derived from an EMBL/GenBank/DDBJ whole genome shotgun (WGS) entry which is preliminary data.</text>
</comment>
<accession>A0ABW3GNA0</accession>
<proteinExistence type="predicted"/>
<evidence type="ECO:0000313" key="2">
    <source>
        <dbReference type="Proteomes" id="UP001597049"/>
    </source>
</evidence>
<dbReference type="Proteomes" id="UP001597049">
    <property type="component" value="Unassembled WGS sequence"/>
</dbReference>
<sequence>MQHTKDYLEREIEKLSLMLISLIEKVTGLNANTASDELDEIDATMQGELDLNLSKISEMGSEEFLDHISSLHLTHVEQLSELLYRLVLKTKSSNLNQSYDNSKIAKKAILLINVLEEKSKTFSMERLEMKEHLRHFS</sequence>
<dbReference type="RefSeq" id="WP_379657271.1">
    <property type="nucleotide sequence ID" value="NZ_JBHTIV010000005.1"/>
</dbReference>